<dbReference type="GO" id="GO:0005524">
    <property type="term" value="F:ATP binding"/>
    <property type="evidence" value="ECO:0007669"/>
    <property type="project" value="InterPro"/>
</dbReference>
<feature type="transmembrane region" description="Helical" evidence="7">
    <location>
        <begin position="105"/>
        <end position="126"/>
    </location>
</feature>
<evidence type="ECO:0000256" key="2">
    <source>
        <dbReference type="ARBA" id="ARBA00022692"/>
    </source>
</evidence>
<dbReference type="GO" id="GO:0016020">
    <property type="term" value="C:membrane"/>
    <property type="evidence" value="ECO:0007669"/>
    <property type="project" value="InterPro"/>
</dbReference>
<dbReference type="InterPro" id="IPR059000">
    <property type="entry name" value="ATPase_P-type_domA"/>
</dbReference>
<feature type="domain" description="P-type ATPase A" evidence="8">
    <location>
        <begin position="232"/>
        <end position="309"/>
    </location>
</feature>
<dbReference type="AlphaFoldDB" id="A0A222P4V2"/>
<dbReference type="Pfam" id="PF00702">
    <property type="entry name" value="Hydrolase"/>
    <property type="match status" value="1"/>
</dbReference>
<evidence type="ECO:0000259" key="8">
    <source>
        <dbReference type="Pfam" id="PF00122"/>
    </source>
</evidence>
<keyword evidence="5 7" id="KW-1133">Transmembrane helix</keyword>
<dbReference type="GO" id="GO:0055070">
    <property type="term" value="P:copper ion homeostasis"/>
    <property type="evidence" value="ECO:0007669"/>
    <property type="project" value="TreeGrafter"/>
</dbReference>
<dbReference type="Proteomes" id="UP000201728">
    <property type="component" value="Chromosome"/>
</dbReference>
<evidence type="ECO:0000256" key="3">
    <source>
        <dbReference type="ARBA" id="ARBA00022723"/>
    </source>
</evidence>
<dbReference type="Gene3D" id="3.40.50.1000">
    <property type="entry name" value="HAD superfamily/HAD-like"/>
    <property type="match status" value="1"/>
</dbReference>
<dbReference type="KEGG" id="lcd:clem_11705"/>
<organism evidence="9 10">
    <name type="scientific">Legionella clemsonensis</name>
    <dbReference type="NCBI Taxonomy" id="1867846"/>
    <lineage>
        <taxon>Bacteria</taxon>
        <taxon>Pseudomonadati</taxon>
        <taxon>Pseudomonadota</taxon>
        <taxon>Gammaproteobacteria</taxon>
        <taxon>Legionellales</taxon>
        <taxon>Legionellaceae</taxon>
        <taxon>Legionella</taxon>
    </lineage>
</organism>
<dbReference type="PANTHER" id="PTHR43520">
    <property type="entry name" value="ATP7, ISOFORM B"/>
    <property type="match status" value="1"/>
</dbReference>
<evidence type="ECO:0000256" key="1">
    <source>
        <dbReference type="ARBA" id="ARBA00004127"/>
    </source>
</evidence>
<dbReference type="NCBIfam" id="TIGR01494">
    <property type="entry name" value="ATPase_P-type"/>
    <property type="match status" value="1"/>
</dbReference>
<dbReference type="InterPro" id="IPR008250">
    <property type="entry name" value="ATPase_P-typ_transduc_dom_A_sf"/>
</dbReference>
<dbReference type="InterPro" id="IPR023299">
    <property type="entry name" value="ATPase_P-typ_cyto_dom_N"/>
</dbReference>
<dbReference type="GO" id="GO:0043682">
    <property type="term" value="F:P-type divalent copper transporter activity"/>
    <property type="evidence" value="ECO:0007669"/>
    <property type="project" value="TreeGrafter"/>
</dbReference>
<feature type="transmembrane region" description="Helical" evidence="7">
    <location>
        <begin position="132"/>
        <end position="155"/>
    </location>
</feature>
<dbReference type="InterPro" id="IPR023298">
    <property type="entry name" value="ATPase_P-typ_TM_dom_sf"/>
</dbReference>
<dbReference type="InterPro" id="IPR001757">
    <property type="entry name" value="P_typ_ATPase"/>
</dbReference>
<feature type="transmembrane region" description="Helical" evidence="7">
    <location>
        <begin position="401"/>
        <end position="424"/>
    </location>
</feature>
<keyword evidence="3" id="KW-0479">Metal-binding</keyword>
<sequence length="885" mass="97091">MFDIYEFDVPSATCESCIASILHPLQQEEFKRNSGIIVEAHQFNRLKRTLKLQIKRSNKKREEITDLLKKEITEAGFPCIPIPSKTALPQALPKMSWYKQLLTSNWFLGGLGTGSGIILLILSTVFTGGLPLIAMIGIGTFSTALTLTLGAPFYYQAANNLFRAKNLTMDTLFTVSTLTVVTVSLLSFALPWLPMMFEAGLLIFGFRYLGLAIEETITQSIGAEKNFTDRLPDKVKLVAEENASELIAIRAGEELELAAGDIIPVDGECLTSGFVYDTIITGAPLPRVVKAGEKVLAGMRLAENASPMKIKATPIIIDLEEGETVPVDGFCENDCFIEDEETKNARKVCEGEPLFAGTRLNSAAKLKVTAVATYTYLHRLDRNNERAQFEKAPIQETTARVLQYFVPAVIFLAMFCGVIISFFFPLTSALQSAISVLVSACPCTLGLITPLAVKIGINKAAEHGVQFKSARELEAADSVNAIVFDIHGTLTKGIPEVTDYRYDPRLSSKKEVFSYFAALEKNSRHPIAKAIVSYVNNEEIEQYTANELDNSNHSGIKAKIIRQVNTEDAMEEVIIGNQTIMEENGIDVSTQQEYLPGNGGQSVIYLARNKQILGCMLLSDPLREHAKETIAALTQMGKKIFICTGADKNTARRITALLNIPFENVAYGCVGISENSQDNSKIAFIKKLEAEGYHVAMVGDAANDSAAVARSFGIAIKSQVADEITQQQASAVIHGNSLKPIVNVFTVARQTVANIRQNLGFSLVYNMASMLLTGGLLVALGFTINPAVGVVLMILQTSLILMNAYRFKIQSLEQSTQEKVVMNNVECSESYGCFNRLFGRKPEVQSAYTLQTEQNNRLPFSKVLSKTIEDDEVKLSQRFTISGLQ</sequence>
<feature type="transmembrane region" description="Helical" evidence="7">
    <location>
        <begin position="430"/>
        <end position="453"/>
    </location>
</feature>
<keyword evidence="10" id="KW-1185">Reference proteome</keyword>
<keyword evidence="6 7" id="KW-0472">Membrane</keyword>
<dbReference type="GO" id="GO:0016887">
    <property type="term" value="F:ATP hydrolysis activity"/>
    <property type="evidence" value="ECO:0007669"/>
    <property type="project" value="InterPro"/>
</dbReference>
<dbReference type="RefSeq" id="WP_094091695.1">
    <property type="nucleotide sequence ID" value="NZ_CP016397.1"/>
</dbReference>
<evidence type="ECO:0000313" key="10">
    <source>
        <dbReference type="Proteomes" id="UP000201728"/>
    </source>
</evidence>
<gene>
    <name evidence="9" type="primary">silP_2</name>
    <name evidence="9" type="ORF">clem_11705</name>
</gene>
<dbReference type="InterPro" id="IPR036412">
    <property type="entry name" value="HAD-like_sf"/>
</dbReference>
<evidence type="ECO:0000256" key="7">
    <source>
        <dbReference type="SAM" id="Phobius"/>
    </source>
</evidence>
<dbReference type="Pfam" id="PF00122">
    <property type="entry name" value="E1-E2_ATPase"/>
    <property type="match status" value="1"/>
</dbReference>
<keyword evidence="4" id="KW-1278">Translocase</keyword>
<dbReference type="InterPro" id="IPR023214">
    <property type="entry name" value="HAD_sf"/>
</dbReference>
<evidence type="ECO:0000313" key="9">
    <source>
        <dbReference type="EMBL" id="ASQ46878.1"/>
    </source>
</evidence>
<keyword evidence="2 7" id="KW-0812">Transmembrane</keyword>
<feature type="transmembrane region" description="Helical" evidence="7">
    <location>
        <begin position="167"/>
        <end position="186"/>
    </location>
</feature>
<accession>A0A222P4V2</accession>
<proteinExistence type="predicted"/>
<evidence type="ECO:0000256" key="6">
    <source>
        <dbReference type="ARBA" id="ARBA00023136"/>
    </source>
</evidence>
<keyword evidence="9" id="KW-0378">Hydrolase</keyword>
<name>A0A222P4V2_9GAMM</name>
<dbReference type="EMBL" id="CP016397">
    <property type="protein sequence ID" value="ASQ46878.1"/>
    <property type="molecule type" value="Genomic_DNA"/>
</dbReference>
<protein>
    <submittedName>
        <fullName evidence="9">Silver exporting P-type ATPase</fullName>
        <ecNumber evidence="9">3.6.3.53</ecNumber>
    </submittedName>
</protein>
<reference evidence="10" key="1">
    <citation type="submission" date="2016-07" db="EMBL/GenBank/DDBJ databases">
        <authorList>
            <person name="Florea S."/>
            <person name="Webb J.S."/>
            <person name="Jaromczyk J."/>
            <person name="Schardl C.L."/>
        </authorList>
    </citation>
    <scope>NUCLEOTIDE SEQUENCE [LARGE SCALE GENOMIC DNA]</scope>
    <source>
        <strain evidence="10">CDC-D5610</strain>
    </source>
</reference>
<evidence type="ECO:0000256" key="5">
    <source>
        <dbReference type="ARBA" id="ARBA00022989"/>
    </source>
</evidence>
<dbReference type="GO" id="GO:0012505">
    <property type="term" value="C:endomembrane system"/>
    <property type="evidence" value="ECO:0007669"/>
    <property type="project" value="UniProtKB-SubCell"/>
</dbReference>
<dbReference type="GO" id="GO:0005507">
    <property type="term" value="F:copper ion binding"/>
    <property type="evidence" value="ECO:0007669"/>
    <property type="project" value="TreeGrafter"/>
</dbReference>
<dbReference type="SUPFAM" id="SSF56784">
    <property type="entry name" value="HAD-like"/>
    <property type="match status" value="1"/>
</dbReference>
<dbReference type="PANTHER" id="PTHR43520:SF8">
    <property type="entry name" value="P-TYPE CU(+) TRANSPORTER"/>
    <property type="match status" value="1"/>
</dbReference>
<dbReference type="OrthoDB" id="2490855at2"/>
<comment type="subcellular location">
    <subcellularLocation>
        <location evidence="1">Endomembrane system</location>
        <topology evidence="1">Multi-pass membrane protein</topology>
    </subcellularLocation>
</comment>
<evidence type="ECO:0000256" key="4">
    <source>
        <dbReference type="ARBA" id="ARBA00022967"/>
    </source>
</evidence>
<dbReference type="EC" id="3.6.3.53" evidence="9"/>
<dbReference type="SUPFAM" id="SSF81665">
    <property type="entry name" value="Calcium ATPase, transmembrane domain M"/>
    <property type="match status" value="1"/>
</dbReference>
<dbReference type="Gene3D" id="3.40.1110.10">
    <property type="entry name" value="Calcium-transporting ATPase, cytoplasmic domain N"/>
    <property type="match status" value="1"/>
</dbReference>
<dbReference type="SUPFAM" id="SSF81653">
    <property type="entry name" value="Calcium ATPase, transduction domain A"/>
    <property type="match status" value="1"/>
</dbReference>
<dbReference type="Gene3D" id="1.20.1110.10">
    <property type="entry name" value="Calcium-transporting ATPase, transmembrane domain"/>
    <property type="match status" value="1"/>
</dbReference>